<evidence type="ECO:0000256" key="4">
    <source>
        <dbReference type="ARBA" id="ARBA00022989"/>
    </source>
</evidence>
<dbReference type="InterPro" id="IPR059000">
    <property type="entry name" value="ATPase_P-type_domA"/>
</dbReference>
<keyword evidence="5 6" id="KW-0472">Membrane</keyword>
<dbReference type="PRINTS" id="PR00120">
    <property type="entry name" value="HATPASE"/>
</dbReference>
<dbReference type="SUPFAM" id="SSF56784">
    <property type="entry name" value="HAD-like"/>
    <property type="match status" value="1"/>
</dbReference>
<gene>
    <name evidence="8" type="ORF">C4K46_01795</name>
</gene>
<feature type="transmembrane region" description="Helical" evidence="6">
    <location>
        <begin position="43"/>
        <end position="61"/>
    </location>
</feature>
<dbReference type="Pfam" id="PF00702">
    <property type="entry name" value="Hydrolase"/>
    <property type="match status" value="1"/>
</dbReference>
<evidence type="ECO:0000256" key="5">
    <source>
        <dbReference type="ARBA" id="ARBA00023136"/>
    </source>
</evidence>
<feature type="domain" description="P-type ATPase A" evidence="7">
    <location>
        <begin position="97"/>
        <end position="193"/>
    </location>
</feature>
<dbReference type="SFLD" id="SFLDF00027">
    <property type="entry name" value="p-type_atpase"/>
    <property type="match status" value="1"/>
</dbReference>
<dbReference type="SFLD" id="SFLDG00002">
    <property type="entry name" value="C1.7:_P-type_atpase_like"/>
    <property type="match status" value="1"/>
</dbReference>
<dbReference type="Pfam" id="PF00122">
    <property type="entry name" value="E1-E2_ATPase"/>
    <property type="match status" value="1"/>
</dbReference>
<keyword evidence="4 6" id="KW-1133">Transmembrane helix</keyword>
<dbReference type="Gene3D" id="2.70.150.10">
    <property type="entry name" value="Calcium-transporting ATPase, cytoplasmic transduction domain A"/>
    <property type="match status" value="1"/>
</dbReference>
<dbReference type="RefSeq" id="WP_209626742.1">
    <property type="nucleotide sequence ID" value="NZ_PRDG01000001.1"/>
</dbReference>
<dbReference type="InterPro" id="IPR001757">
    <property type="entry name" value="P_typ_ATPase"/>
</dbReference>
<dbReference type="SUPFAM" id="SSF81665">
    <property type="entry name" value="Calcium ATPase, transmembrane domain M"/>
    <property type="match status" value="1"/>
</dbReference>
<dbReference type="SUPFAM" id="SSF81660">
    <property type="entry name" value="Metal cation-transporting ATPase, ATP-binding domain N"/>
    <property type="match status" value="1"/>
</dbReference>
<evidence type="ECO:0000313" key="8">
    <source>
        <dbReference type="EMBL" id="MBP2622666.1"/>
    </source>
</evidence>
<evidence type="ECO:0000256" key="2">
    <source>
        <dbReference type="ARBA" id="ARBA00022692"/>
    </source>
</evidence>
<comment type="caution">
    <text evidence="8">The sequence shown here is derived from an EMBL/GenBank/DDBJ whole genome shotgun (WGS) entry which is preliminary data.</text>
</comment>
<feature type="transmembrane region" description="Helical" evidence="6">
    <location>
        <begin position="620"/>
        <end position="642"/>
    </location>
</feature>
<dbReference type="InterPro" id="IPR008250">
    <property type="entry name" value="ATPase_P-typ_transduc_dom_A_sf"/>
</dbReference>
<dbReference type="NCBIfam" id="TIGR01494">
    <property type="entry name" value="ATPase_P-type"/>
    <property type="match status" value="2"/>
</dbReference>
<dbReference type="InterPro" id="IPR023214">
    <property type="entry name" value="HAD_sf"/>
</dbReference>
<reference evidence="8 9" key="1">
    <citation type="submission" date="2018-02" db="EMBL/GenBank/DDBJ databases">
        <title>Draft genome sequence of Streptococcus oricebi CCUG 70868T type strain.</title>
        <authorList>
            <person name="Mendez V."/>
            <person name="Salva-Serra F."/>
            <person name="Jaen-Luchoro D."/>
            <person name="Gonzales-Siles L."/>
            <person name="Karlsson R."/>
            <person name="Engstrom-Jakobsson H."/>
            <person name="Busquets A."/>
            <person name="Gomila M."/>
            <person name="Pineiro-Iglesias B."/>
            <person name="Bennasar-Figueras A."/>
            <person name="Seeger M."/>
            <person name="Moore E."/>
        </authorList>
    </citation>
    <scope>NUCLEOTIDE SEQUENCE [LARGE SCALE GENOMIC DNA]</scope>
    <source>
        <strain evidence="8 9">CCUG 70868</strain>
    </source>
</reference>
<dbReference type="InterPro" id="IPR044492">
    <property type="entry name" value="P_typ_ATPase_HD_dom"/>
</dbReference>
<keyword evidence="2 6" id="KW-0812">Transmembrane</keyword>
<dbReference type="InterPro" id="IPR023298">
    <property type="entry name" value="ATPase_P-typ_TM_dom_sf"/>
</dbReference>
<dbReference type="PANTHER" id="PTHR42861">
    <property type="entry name" value="CALCIUM-TRANSPORTING ATPASE"/>
    <property type="match status" value="1"/>
</dbReference>
<keyword evidence="3" id="KW-1278">Translocase</keyword>
<feature type="transmembrane region" description="Helical" evidence="6">
    <location>
        <begin position="255"/>
        <end position="276"/>
    </location>
</feature>
<evidence type="ECO:0000256" key="6">
    <source>
        <dbReference type="SAM" id="Phobius"/>
    </source>
</evidence>
<organism evidence="8 9">
    <name type="scientific">Streptococcus oricebi</name>
    <dbReference type="NCBI Taxonomy" id="1547447"/>
    <lineage>
        <taxon>Bacteria</taxon>
        <taxon>Bacillati</taxon>
        <taxon>Bacillota</taxon>
        <taxon>Bacilli</taxon>
        <taxon>Lactobacillales</taxon>
        <taxon>Streptococcaceae</taxon>
        <taxon>Streptococcus</taxon>
    </lineage>
</organism>
<evidence type="ECO:0000313" key="9">
    <source>
        <dbReference type="Proteomes" id="UP001519296"/>
    </source>
</evidence>
<dbReference type="SFLD" id="SFLDS00003">
    <property type="entry name" value="Haloacid_Dehalogenase"/>
    <property type="match status" value="1"/>
</dbReference>
<dbReference type="PROSITE" id="PS00154">
    <property type="entry name" value="ATPASE_E1_E2"/>
    <property type="match status" value="1"/>
</dbReference>
<dbReference type="Gene3D" id="3.40.50.1000">
    <property type="entry name" value="HAD superfamily/HAD-like"/>
    <property type="match status" value="1"/>
</dbReference>
<feature type="transmembrane region" description="Helical" evidence="6">
    <location>
        <begin position="697"/>
        <end position="716"/>
    </location>
</feature>
<dbReference type="InterPro" id="IPR018303">
    <property type="entry name" value="ATPase_P-typ_P_site"/>
</dbReference>
<evidence type="ECO:0000256" key="3">
    <source>
        <dbReference type="ARBA" id="ARBA00022967"/>
    </source>
</evidence>
<sequence>MERKKQLTGLTQTQVAEKVAQGQTNHFTAKTSSSNWEIVKRNVFTLFNALNFLIALALAAVQAWSNMVFFAVISFNAITGIITELRAKRMIDKLNLMTKEKVTVIREGQKEMIDPEDIVLGDLVQLTAGEQIPSDALVLEGFAEANEAMLTGESDLVLKEEGDALLSGSFLASGQVLAQVTHVAADNYAAKLMLEAKTLKGINSRILESLNKIAGFTGKIIIPCGLALFFEALLIKQLPIKASVVTSSTALLGMLPKGIALLTITSLLTAVIKLGMRKVLVQEMYSVETLAHVDTLCLDKTGTITEGKMTVEQVYPLTSDYTPEEIAHILANYMGASEDSNPTAQAIRKKFPAPQNQLETANIIPFSSDRKWGAMEMAGLGTIFLGAPEILSKEAIAELDQAQERGSRTLALAQSPAKLDHQHMTLPGEIHLLALLEITDPIRQGAAATLEYLRSQDVDLKIISGDNPITVSNIAAKAGFKDYASYVDCSGLADSELERLTLETAIFGRVSPHQKKLIIQTLKKAGHTTAMTGDGVNDILALREADCSIVMAEGDPATRQIANLVLLNSDFNDVPEILFEGRRVVNNIARIAPIFLIKTVYSFILTLICIASIVLGRSEWLLVFPFIPIQITIIDQFVEGFPPFVLTFERNIKPVEPRFLKKAIFKALPSGIMVVFAALFARIWGSYHGWSDLDIATLSYYLLGSIGFLSVLRACLPLNFWRFLLILWSILGFGATAFFLQKLLEISSLNSQTLPVFLILITLFTLAFGLISHWQAKREETARNSSQKEA</sequence>
<proteinExistence type="predicted"/>
<accession>A0ABS5B1F6</accession>
<dbReference type="InterPro" id="IPR023299">
    <property type="entry name" value="ATPase_P-typ_cyto_dom_N"/>
</dbReference>
<name>A0ABS5B1F6_9STRE</name>
<dbReference type="Gene3D" id="1.20.1110.10">
    <property type="entry name" value="Calcium-transporting ATPase, transmembrane domain"/>
    <property type="match status" value="1"/>
</dbReference>
<dbReference type="CDD" id="cd02609">
    <property type="entry name" value="P-type_ATPase"/>
    <property type="match status" value="1"/>
</dbReference>
<dbReference type="InterPro" id="IPR036412">
    <property type="entry name" value="HAD-like_sf"/>
</dbReference>
<protein>
    <submittedName>
        <fullName evidence="8">ATPase</fullName>
    </submittedName>
</protein>
<dbReference type="PRINTS" id="PR00119">
    <property type="entry name" value="CATATPASE"/>
</dbReference>
<feature type="transmembrane region" description="Helical" evidence="6">
    <location>
        <begin position="591"/>
        <end position="614"/>
    </location>
</feature>
<dbReference type="EMBL" id="PRDG01000001">
    <property type="protein sequence ID" value="MBP2622666.1"/>
    <property type="molecule type" value="Genomic_DNA"/>
</dbReference>
<dbReference type="Gene3D" id="3.40.1110.10">
    <property type="entry name" value="Calcium-transporting ATPase, cytoplasmic domain N"/>
    <property type="match status" value="1"/>
</dbReference>
<feature type="transmembrane region" description="Helical" evidence="6">
    <location>
        <begin position="723"/>
        <end position="741"/>
    </location>
</feature>
<feature type="transmembrane region" description="Helical" evidence="6">
    <location>
        <begin position="213"/>
        <end position="235"/>
    </location>
</feature>
<feature type="transmembrane region" description="Helical" evidence="6">
    <location>
        <begin position="67"/>
        <end position="87"/>
    </location>
</feature>
<dbReference type="SUPFAM" id="SSF81653">
    <property type="entry name" value="Calcium ATPase, transduction domain A"/>
    <property type="match status" value="1"/>
</dbReference>
<comment type="subcellular location">
    <subcellularLocation>
        <location evidence="1">Membrane</location>
        <topology evidence="1">Multi-pass membrane protein</topology>
    </subcellularLocation>
</comment>
<keyword evidence="9" id="KW-1185">Reference proteome</keyword>
<dbReference type="Proteomes" id="UP001519296">
    <property type="component" value="Unassembled WGS sequence"/>
</dbReference>
<evidence type="ECO:0000259" key="7">
    <source>
        <dbReference type="Pfam" id="PF00122"/>
    </source>
</evidence>
<feature type="transmembrane region" description="Helical" evidence="6">
    <location>
        <begin position="753"/>
        <end position="774"/>
    </location>
</feature>
<feature type="transmembrane region" description="Helical" evidence="6">
    <location>
        <begin position="663"/>
        <end position="685"/>
    </location>
</feature>
<evidence type="ECO:0000256" key="1">
    <source>
        <dbReference type="ARBA" id="ARBA00004141"/>
    </source>
</evidence>